<dbReference type="CDD" id="cd20104">
    <property type="entry name" value="MBT_PHF20L1-like"/>
    <property type="match status" value="1"/>
</dbReference>
<feature type="compositionally biased region" description="Acidic residues" evidence="1">
    <location>
        <begin position="264"/>
        <end position="289"/>
    </location>
</feature>
<dbReference type="InterPro" id="IPR000313">
    <property type="entry name" value="PWWP_dom"/>
</dbReference>
<keyword evidence="4" id="KW-1185">Reference proteome</keyword>
<reference evidence="3" key="1">
    <citation type="submission" date="2023-08" db="EMBL/GenBank/DDBJ databases">
        <title>Reference Genome Resource for the Citrus Pathogen Phytophthora citrophthora.</title>
        <authorList>
            <person name="Moller H."/>
            <person name="Coetzee B."/>
            <person name="Rose L.J."/>
            <person name="Van Niekerk J.M."/>
        </authorList>
    </citation>
    <scope>NUCLEOTIDE SEQUENCE</scope>
    <source>
        <strain evidence="3">STE-U-9442</strain>
    </source>
</reference>
<feature type="compositionally biased region" description="Basic and acidic residues" evidence="1">
    <location>
        <begin position="433"/>
        <end position="446"/>
    </location>
</feature>
<dbReference type="SUPFAM" id="SSF63748">
    <property type="entry name" value="Tudor/PWWP/MBT"/>
    <property type="match status" value="1"/>
</dbReference>
<feature type="domain" description="PWWP" evidence="2">
    <location>
        <begin position="74"/>
        <end position="136"/>
    </location>
</feature>
<dbReference type="SUPFAM" id="SSF54160">
    <property type="entry name" value="Chromo domain-like"/>
    <property type="match status" value="1"/>
</dbReference>
<dbReference type="EMBL" id="JASMQC010000036">
    <property type="protein sequence ID" value="KAK1931005.1"/>
    <property type="molecule type" value="Genomic_DNA"/>
</dbReference>
<evidence type="ECO:0000313" key="4">
    <source>
        <dbReference type="Proteomes" id="UP001259832"/>
    </source>
</evidence>
<dbReference type="AlphaFoldDB" id="A0AAD9G3D4"/>
<feature type="compositionally biased region" description="Low complexity" evidence="1">
    <location>
        <begin position="224"/>
        <end position="243"/>
    </location>
</feature>
<dbReference type="InterPro" id="IPR016197">
    <property type="entry name" value="Chromo-like_dom_sf"/>
</dbReference>
<feature type="region of interest" description="Disordered" evidence="1">
    <location>
        <begin position="376"/>
        <end position="469"/>
    </location>
</feature>
<evidence type="ECO:0000256" key="1">
    <source>
        <dbReference type="SAM" id="MobiDB-lite"/>
    </source>
</evidence>
<feature type="region of interest" description="Disordered" evidence="1">
    <location>
        <begin position="224"/>
        <end position="355"/>
    </location>
</feature>
<dbReference type="Pfam" id="PF00855">
    <property type="entry name" value="PWWP"/>
    <property type="match status" value="1"/>
</dbReference>
<dbReference type="CDD" id="cd05162">
    <property type="entry name" value="PWWP"/>
    <property type="match status" value="1"/>
</dbReference>
<evidence type="ECO:0000313" key="3">
    <source>
        <dbReference type="EMBL" id="KAK1931005.1"/>
    </source>
</evidence>
<organism evidence="3 4">
    <name type="scientific">Phytophthora citrophthora</name>
    <dbReference type="NCBI Taxonomy" id="4793"/>
    <lineage>
        <taxon>Eukaryota</taxon>
        <taxon>Sar</taxon>
        <taxon>Stramenopiles</taxon>
        <taxon>Oomycota</taxon>
        <taxon>Peronosporomycetes</taxon>
        <taxon>Peronosporales</taxon>
        <taxon>Peronosporaceae</taxon>
        <taxon>Phytophthora</taxon>
    </lineage>
</organism>
<sequence length="496" mass="55257">MLKEMPLDIGLRVDVLDDEGIWNTGIIVDVGNENGDDKVEIKYDGWGEDYNQWVSVSTQRLAPLHTYTIVKKCWAKLTKWPWWPAFVVLRAPTTAVAAHGLEEESKLYVEFYDSFNEGKRSRCWMQKKNVASFRDGFEERASKNIGKNFPKFVEGTQRAKAGTSPLLFSGPGTLPIEYSSKMAEPLDEKRKECSPEQWFHLYRDFSNRYQELYGYSVIPSLIGKKTSSSPGDKSGKKTSSSPGGKSGKRGPGRPPKKTAKHESEDESEEKEEEPEVDEPEASGDEEEEAPAPRTTRRNKRAAAPATSARRSTRPRRVKVIEVLTDTSSSMVGSSISPPASIRMASSRSSSAARDSYGVVSTHEEFVAKISTEAQAQSTAEALPKPMTDANTLNDDDPMEFKTTAPTIVTPRQERPASAGGSRRKDQAAPPTKLSERITAEKMKTEGTTETPPAHATEQDPDFYQDWSGGSRYEVDNKPWNILGWITEGFKSRLQRK</sequence>
<dbReference type="PROSITE" id="PS50812">
    <property type="entry name" value="PWWP"/>
    <property type="match status" value="1"/>
</dbReference>
<protein>
    <recommendedName>
        <fullName evidence="2">PWWP domain-containing protein</fullName>
    </recommendedName>
</protein>
<evidence type="ECO:0000259" key="2">
    <source>
        <dbReference type="PROSITE" id="PS50812"/>
    </source>
</evidence>
<gene>
    <name evidence="3" type="ORF">P3T76_013594</name>
</gene>
<comment type="caution">
    <text evidence="3">The sequence shown here is derived from an EMBL/GenBank/DDBJ whole genome shotgun (WGS) entry which is preliminary data.</text>
</comment>
<dbReference type="Proteomes" id="UP001259832">
    <property type="component" value="Unassembled WGS sequence"/>
</dbReference>
<proteinExistence type="predicted"/>
<feature type="compositionally biased region" description="Low complexity" evidence="1">
    <location>
        <begin position="327"/>
        <end position="355"/>
    </location>
</feature>
<accession>A0AAD9G3D4</accession>
<name>A0AAD9G3D4_9STRA</name>
<dbReference type="Gene3D" id="2.30.30.140">
    <property type="match status" value="2"/>
</dbReference>
<feature type="compositionally biased region" description="Basic residues" evidence="1">
    <location>
        <begin position="246"/>
        <end position="259"/>
    </location>
</feature>